<evidence type="ECO:0000313" key="1">
    <source>
        <dbReference type="EMBL" id="KAH7353665.1"/>
    </source>
</evidence>
<evidence type="ECO:0000313" key="2">
    <source>
        <dbReference type="Proteomes" id="UP000813385"/>
    </source>
</evidence>
<comment type="caution">
    <text evidence="1">The sequence shown here is derived from an EMBL/GenBank/DDBJ whole genome shotgun (WGS) entry which is preliminary data.</text>
</comment>
<dbReference type="Proteomes" id="UP000813385">
    <property type="component" value="Unassembled WGS sequence"/>
</dbReference>
<dbReference type="AlphaFoldDB" id="A0A8K0T991"/>
<gene>
    <name evidence="1" type="ORF">B0T11DRAFT_356897</name>
</gene>
<proteinExistence type="predicted"/>
<accession>A0A8K0T991</accession>
<protein>
    <submittedName>
        <fullName evidence="1">Uncharacterized protein</fullName>
    </submittedName>
</protein>
<sequence>MYHGSASFRGRSGQVVVTVNGVATVTGNVPIGACVQQNFNPYVFSASGPNSDKVLNINSHVCVAGFGLGAFASICKFSCALGYCPVTACTCSRIGPQPTRPTALQKDGFPTNGDRIFKGLCSFAVNYGYPGSECSTTRPTSWFTPALSPFFPDTATSGIGNRAVYDSMCIFSCRHGWCPINLCTPKSYGALVPLPGGNFQAGTLRSTLTTTEILLCRFTRDYGFANRDFCFQPPPVTTTSKPVVLPTIVPTSTAAPPPPPPATPTYTWRVYMGFYKNSVDESNFGENRLYLAENSDTQCRTGLLSAYPLRVSNYLLNLNDDASKDGRWACDKCWNEQHAGTWDLKRVEMRDSPSQGVTKQRVGQITAYRQPDGVTYELVSVAKVGDPFTPRGSCVRAPVDAHMFECKNLAEKSTARHVLTCTSTTLEPELAPDP</sequence>
<organism evidence="1 2">
    <name type="scientific">Plectosphaerella cucumerina</name>
    <dbReference type="NCBI Taxonomy" id="40658"/>
    <lineage>
        <taxon>Eukaryota</taxon>
        <taxon>Fungi</taxon>
        <taxon>Dikarya</taxon>
        <taxon>Ascomycota</taxon>
        <taxon>Pezizomycotina</taxon>
        <taxon>Sordariomycetes</taxon>
        <taxon>Hypocreomycetidae</taxon>
        <taxon>Glomerellales</taxon>
        <taxon>Plectosphaerellaceae</taxon>
        <taxon>Plectosphaerella</taxon>
    </lineage>
</organism>
<reference evidence="1" key="1">
    <citation type="journal article" date="2021" name="Nat. Commun.">
        <title>Genetic determinants of endophytism in the Arabidopsis root mycobiome.</title>
        <authorList>
            <person name="Mesny F."/>
            <person name="Miyauchi S."/>
            <person name="Thiergart T."/>
            <person name="Pickel B."/>
            <person name="Atanasova L."/>
            <person name="Karlsson M."/>
            <person name="Huettel B."/>
            <person name="Barry K.W."/>
            <person name="Haridas S."/>
            <person name="Chen C."/>
            <person name="Bauer D."/>
            <person name="Andreopoulos W."/>
            <person name="Pangilinan J."/>
            <person name="LaButti K."/>
            <person name="Riley R."/>
            <person name="Lipzen A."/>
            <person name="Clum A."/>
            <person name="Drula E."/>
            <person name="Henrissat B."/>
            <person name="Kohler A."/>
            <person name="Grigoriev I.V."/>
            <person name="Martin F.M."/>
            <person name="Hacquard S."/>
        </authorList>
    </citation>
    <scope>NUCLEOTIDE SEQUENCE</scope>
    <source>
        <strain evidence="1">MPI-CAGE-AT-0016</strain>
    </source>
</reference>
<dbReference type="OrthoDB" id="1046782at2759"/>
<name>A0A8K0T991_9PEZI</name>
<keyword evidence="2" id="KW-1185">Reference proteome</keyword>
<dbReference type="EMBL" id="JAGPXD010000005">
    <property type="protein sequence ID" value="KAH7353665.1"/>
    <property type="molecule type" value="Genomic_DNA"/>
</dbReference>